<dbReference type="RefSeq" id="XP_040658382.1">
    <property type="nucleotide sequence ID" value="XM_040797499.1"/>
</dbReference>
<feature type="compositionally biased region" description="Basic residues" evidence="2">
    <location>
        <begin position="463"/>
        <end position="479"/>
    </location>
</feature>
<gene>
    <name evidence="4" type="ORF">DCS_00157</name>
</gene>
<feature type="region of interest" description="Disordered" evidence="2">
    <location>
        <begin position="1"/>
        <end position="33"/>
    </location>
</feature>
<feature type="region of interest" description="Disordered" evidence="2">
    <location>
        <begin position="329"/>
        <end position="388"/>
    </location>
</feature>
<dbReference type="GeneID" id="63712800"/>
<evidence type="ECO:0000259" key="3">
    <source>
        <dbReference type="Pfam" id="PF00385"/>
    </source>
</evidence>
<feature type="compositionally biased region" description="Basic and acidic residues" evidence="2">
    <location>
        <begin position="207"/>
        <end position="217"/>
    </location>
</feature>
<protein>
    <recommendedName>
        <fullName evidence="3">Chromo domain-containing protein</fullName>
    </recommendedName>
</protein>
<evidence type="ECO:0000256" key="2">
    <source>
        <dbReference type="SAM" id="MobiDB-lite"/>
    </source>
</evidence>
<comment type="subunit">
    <text evidence="1">Component of the NuA4 histone acetyltransferase complex.</text>
</comment>
<feature type="compositionally biased region" description="Polar residues" evidence="2">
    <location>
        <begin position="348"/>
        <end position="359"/>
    </location>
</feature>
<evidence type="ECO:0000313" key="5">
    <source>
        <dbReference type="Proteomes" id="UP000076580"/>
    </source>
</evidence>
<feature type="region of interest" description="Disordered" evidence="2">
    <location>
        <begin position="505"/>
        <end position="539"/>
    </location>
</feature>
<dbReference type="STRING" id="98403.A0A151GPL4"/>
<reference evidence="4 5" key="1">
    <citation type="journal article" date="2016" name="Sci. Rep.">
        <title>Insights into Adaptations to a Near-Obligate Nematode Endoparasitic Lifestyle from the Finished Genome of Drechmeria coniospora.</title>
        <authorList>
            <person name="Zhang L."/>
            <person name="Zhou Z."/>
            <person name="Guo Q."/>
            <person name="Fokkens L."/>
            <person name="Miskei M."/>
            <person name="Pocsi I."/>
            <person name="Zhang W."/>
            <person name="Chen M."/>
            <person name="Wang L."/>
            <person name="Sun Y."/>
            <person name="Donzelli B.G."/>
            <person name="Gibson D.M."/>
            <person name="Nelson D.R."/>
            <person name="Luo J.G."/>
            <person name="Rep M."/>
            <person name="Liu H."/>
            <person name="Yang S."/>
            <person name="Wang J."/>
            <person name="Krasnoff S.B."/>
            <person name="Xu Y."/>
            <person name="Molnar I."/>
            <person name="Lin M."/>
        </authorList>
    </citation>
    <scope>NUCLEOTIDE SEQUENCE [LARGE SCALE GENOMIC DNA]</scope>
    <source>
        <strain evidence="4 5">ARSEF 6962</strain>
    </source>
</reference>
<dbReference type="InParanoid" id="A0A151GPL4"/>
<evidence type="ECO:0000313" key="4">
    <source>
        <dbReference type="EMBL" id="KYK59030.1"/>
    </source>
</evidence>
<name>A0A151GPL4_DRECN</name>
<accession>A0A151GPL4</accession>
<dbReference type="InterPro" id="IPR023780">
    <property type="entry name" value="Chromo_domain"/>
</dbReference>
<keyword evidence="5" id="KW-1185">Reference proteome</keyword>
<feature type="region of interest" description="Disordered" evidence="2">
    <location>
        <begin position="169"/>
        <end position="302"/>
    </location>
</feature>
<dbReference type="AlphaFoldDB" id="A0A151GPL4"/>
<feature type="region of interest" description="Disordered" evidence="2">
    <location>
        <begin position="463"/>
        <end position="490"/>
    </location>
</feature>
<dbReference type="Proteomes" id="UP000076580">
    <property type="component" value="Chromosome 01"/>
</dbReference>
<dbReference type="InterPro" id="IPR016197">
    <property type="entry name" value="Chromo-like_dom_sf"/>
</dbReference>
<dbReference type="SUPFAM" id="SSF54160">
    <property type="entry name" value="Chromo domain-like"/>
    <property type="match status" value="1"/>
</dbReference>
<organism evidence="4 5">
    <name type="scientific">Drechmeria coniospora</name>
    <name type="common">Nematophagous fungus</name>
    <name type="synonym">Meria coniospora</name>
    <dbReference type="NCBI Taxonomy" id="98403"/>
    <lineage>
        <taxon>Eukaryota</taxon>
        <taxon>Fungi</taxon>
        <taxon>Dikarya</taxon>
        <taxon>Ascomycota</taxon>
        <taxon>Pezizomycotina</taxon>
        <taxon>Sordariomycetes</taxon>
        <taxon>Hypocreomycetidae</taxon>
        <taxon>Hypocreales</taxon>
        <taxon>Ophiocordycipitaceae</taxon>
        <taxon>Drechmeria</taxon>
    </lineage>
</organism>
<dbReference type="Pfam" id="PF00385">
    <property type="entry name" value="Chromo"/>
    <property type="match status" value="1"/>
</dbReference>
<comment type="caution">
    <text evidence="4">The sequence shown here is derived from an EMBL/GenBank/DDBJ whole genome shotgun (WGS) entry which is preliminary data.</text>
</comment>
<dbReference type="EMBL" id="LAYC01000001">
    <property type="protein sequence ID" value="KYK59030.1"/>
    <property type="molecule type" value="Genomic_DNA"/>
</dbReference>
<evidence type="ECO:0000256" key="1">
    <source>
        <dbReference type="ARBA" id="ARBA00011353"/>
    </source>
</evidence>
<feature type="compositionally biased region" description="Acidic residues" evidence="2">
    <location>
        <begin position="529"/>
        <end position="539"/>
    </location>
</feature>
<dbReference type="CDD" id="cd00024">
    <property type="entry name" value="CD_CSD"/>
    <property type="match status" value="1"/>
</dbReference>
<sequence length="539" mass="59403">MAPTEPASRRFDPPRPTKTLRNRTGRGNGRLTVDIPSKLPAYVPGSGPPLQRIRLLPRQDSTAFIVDRILRPSPGLAANGKPLPKRMAYIVGWTDLPAARVLVPAMEVLEYVSPHALEAWECDMEMQLDEDRKLLAEEQQMAAVEHPDGASRKRPRPPPRHTAIESAVVAEAEMEAQPRPKRPKVGAMSLSTPKKSRLEDFAGLSDDESKSPSRRLETASGWKLGGGGGGSDGKEDVDLGEEAADQTSSSDEPELGWHTPMEGLEENDQARPVVSSQWTPGQLASPFPFDSNFHVSAGPPSRLSSILRLPQKERTQTFTSANGQFISFNASDARSASGGRDESRHTRSTSPAQTDQNGWHTIKVKTESPDSQRRKQDSSTKAAAKMPKVDKNMIVDEGGETAWVVKRVQDAALYNVEGRGLTRYFKVLWEGDWPPDQNPTWEPEENIPEELVRSYFRRSTKRSKAIRQASAKHGRRAAKKGPGLDVGTQYSSVSDAFMGRDFESGADLSGFEDVSDEDRDSRLENSSDQADEMLVVEET</sequence>
<dbReference type="Gene3D" id="2.40.50.40">
    <property type="match status" value="1"/>
</dbReference>
<feature type="domain" description="Chromo" evidence="3">
    <location>
        <begin position="420"/>
        <end position="458"/>
    </location>
</feature>
<proteinExistence type="predicted"/>
<feature type="compositionally biased region" description="Basic and acidic residues" evidence="2">
    <location>
        <begin position="364"/>
        <end position="378"/>
    </location>
</feature>